<keyword evidence="2" id="KW-1185">Reference proteome</keyword>
<sequence length="130" mass="14214">MNNDGAQNDESNDYFGMELLYNTVDSGLGNTGLYDGNISAIRWKGLGDGSGVVGQKGYAFTYDKDNKLKAAIYKVKTATGTTEVNNLNESLTYDHNGNILTLVRNERMHKLLGGATVAFTPKMIDNMTYT</sequence>
<name>A0ABU3B2U4_9ACTN</name>
<reference evidence="1" key="1">
    <citation type="submission" date="2024-05" db="EMBL/GenBank/DDBJ databases">
        <title>30 novel species of actinomycetes from the DSMZ collection.</title>
        <authorList>
            <person name="Nouioui I."/>
        </authorList>
    </citation>
    <scope>NUCLEOTIDE SEQUENCE</scope>
    <source>
        <strain evidence="1">DSM 40712</strain>
    </source>
</reference>
<dbReference type="EMBL" id="JAVRFH010000387">
    <property type="protein sequence ID" value="MDT0616780.1"/>
    <property type="molecule type" value="Genomic_DNA"/>
</dbReference>
<gene>
    <name evidence="1" type="ORF">RM812_42650</name>
</gene>
<evidence type="ECO:0000313" key="1">
    <source>
        <dbReference type="EMBL" id="MDT0616780.1"/>
    </source>
</evidence>
<accession>A0ABU3B2U4</accession>
<dbReference type="Gene3D" id="2.180.10.10">
    <property type="entry name" value="RHS repeat-associated core"/>
    <property type="match status" value="1"/>
</dbReference>
<protein>
    <submittedName>
        <fullName evidence="1">Uncharacterized protein</fullName>
    </submittedName>
</protein>
<evidence type="ECO:0000313" key="2">
    <source>
        <dbReference type="Proteomes" id="UP001180724"/>
    </source>
</evidence>
<organism evidence="1 2">
    <name type="scientific">Streptomyces lancefieldiae</name>
    <dbReference type="NCBI Taxonomy" id="3075520"/>
    <lineage>
        <taxon>Bacteria</taxon>
        <taxon>Bacillati</taxon>
        <taxon>Actinomycetota</taxon>
        <taxon>Actinomycetes</taxon>
        <taxon>Kitasatosporales</taxon>
        <taxon>Streptomycetaceae</taxon>
        <taxon>Streptomyces</taxon>
    </lineage>
</organism>
<comment type="caution">
    <text evidence="1">The sequence shown here is derived from an EMBL/GenBank/DDBJ whole genome shotgun (WGS) entry which is preliminary data.</text>
</comment>
<dbReference type="RefSeq" id="WP_311586472.1">
    <property type="nucleotide sequence ID" value="NZ_JAVRFH010000387.1"/>
</dbReference>
<dbReference type="Proteomes" id="UP001180724">
    <property type="component" value="Unassembled WGS sequence"/>
</dbReference>
<proteinExistence type="predicted"/>
<feature type="non-terminal residue" evidence="1">
    <location>
        <position position="130"/>
    </location>
</feature>